<dbReference type="InterPro" id="IPR043129">
    <property type="entry name" value="ATPase_NBD"/>
</dbReference>
<evidence type="ECO:0000256" key="1">
    <source>
        <dbReference type="SAM" id="Phobius"/>
    </source>
</evidence>
<keyword evidence="1" id="KW-1133">Transmembrane helix</keyword>
<feature type="transmembrane region" description="Helical" evidence="1">
    <location>
        <begin position="285"/>
        <end position="305"/>
    </location>
</feature>
<gene>
    <name evidence="2" type="ORF">DFJ67_7027</name>
</gene>
<sequence length="401" mass="41141">MATVSTDAAALAGVRAAKEALSTVPAVTVGNPPYPPTVMTAAAMGVLASPVWAKAATLAVEAVAAADLEPSNLSAVLCVGGNANLVGAVGVVGGAVGATPVVPDEPARAALWGAAGATPTSSEVAEFAAWEVARTLLRHVPVLLVAGLASLLLFAHFIQTVEPRNGTPRYPGTHYYIIATWGELALSAVCALIACLTFGVSLAAYLADERQVPLTGVRVVAGMAGASLGAVTAAGAYSILGSFLLAVGYGPFLRWTLLPMLPVFAVLGVAALIVRRYQAPVSGWLRWLSFPAWSLGLVAAGMALLSFCLNAVHWPNIIVFLDLGTRLAGVTIGIGLTLAVVSRPLFRLLLGVPVTVFCLLIAGWRSAGLFAVMFALAVAAWLAVRIWTLIREQGVPAGHVG</sequence>
<feature type="transmembrane region" description="Helical" evidence="1">
    <location>
        <begin position="219"/>
        <end position="240"/>
    </location>
</feature>
<proteinExistence type="predicted"/>
<protein>
    <submittedName>
        <fullName evidence="2">Uncharacterized protein</fullName>
    </submittedName>
</protein>
<dbReference type="EMBL" id="QUMQ01000001">
    <property type="protein sequence ID" value="REG00956.1"/>
    <property type="molecule type" value="Genomic_DNA"/>
</dbReference>
<name>A0A3D9ZUS1_9ACTN</name>
<keyword evidence="1" id="KW-0812">Transmembrane</keyword>
<evidence type="ECO:0000313" key="3">
    <source>
        <dbReference type="Proteomes" id="UP000256913"/>
    </source>
</evidence>
<accession>A0A3D9ZUS1</accession>
<feature type="transmembrane region" description="Helical" evidence="1">
    <location>
        <begin position="317"/>
        <end position="338"/>
    </location>
</feature>
<dbReference type="AlphaFoldDB" id="A0A3D9ZUS1"/>
<organism evidence="2 3">
    <name type="scientific">Asanoa ferruginea</name>
    <dbReference type="NCBI Taxonomy" id="53367"/>
    <lineage>
        <taxon>Bacteria</taxon>
        <taxon>Bacillati</taxon>
        <taxon>Actinomycetota</taxon>
        <taxon>Actinomycetes</taxon>
        <taxon>Micromonosporales</taxon>
        <taxon>Micromonosporaceae</taxon>
        <taxon>Asanoa</taxon>
    </lineage>
</organism>
<keyword evidence="3" id="KW-1185">Reference proteome</keyword>
<feature type="transmembrane region" description="Helical" evidence="1">
    <location>
        <begin position="370"/>
        <end position="390"/>
    </location>
</feature>
<dbReference type="Proteomes" id="UP000256913">
    <property type="component" value="Unassembled WGS sequence"/>
</dbReference>
<reference evidence="2 3" key="1">
    <citation type="submission" date="2018-08" db="EMBL/GenBank/DDBJ databases">
        <title>Sequencing the genomes of 1000 actinobacteria strains.</title>
        <authorList>
            <person name="Klenk H.-P."/>
        </authorList>
    </citation>
    <scope>NUCLEOTIDE SEQUENCE [LARGE SCALE GENOMIC DNA]</scope>
    <source>
        <strain evidence="2 3">DSM 44099</strain>
    </source>
</reference>
<comment type="caution">
    <text evidence="2">The sequence shown here is derived from an EMBL/GenBank/DDBJ whole genome shotgun (WGS) entry which is preliminary data.</text>
</comment>
<dbReference type="SUPFAM" id="SSF53067">
    <property type="entry name" value="Actin-like ATPase domain"/>
    <property type="match status" value="1"/>
</dbReference>
<feature type="transmembrane region" description="Helical" evidence="1">
    <location>
        <begin position="178"/>
        <end position="207"/>
    </location>
</feature>
<feature type="transmembrane region" description="Helical" evidence="1">
    <location>
        <begin position="345"/>
        <end position="364"/>
    </location>
</feature>
<evidence type="ECO:0000313" key="2">
    <source>
        <dbReference type="EMBL" id="REG00956.1"/>
    </source>
</evidence>
<feature type="transmembrane region" description="Helical" evidence="1">
    <location>
        <begin position="140"/>
        <end position="158"/>
    </location>
</feature>
<keyword evidence="1" id="KW-0472">Membrane</keyword>
<feature type="transmembrane region" description="Helical" evidence="1">
    <location>
        <begin position="252"/>
        <end position="273"/>
    </location>
</feature>